<keyword evidence="3" id="KW-1003">Cell membrane</keyword>
<evidence type="ECO:0000313" key="9">
    <source>
        <dbReference type="Proteomes" id="UP000298196"/>
    </source>
</evidence>
<dbReference type="AlphaFoldDB" id="A0A4Z0L1P4"/>
<dbReference type="PANTHER" id="PTHR30250">
    <property type="entry name" value="PST FAMILY PREDICTED COLANIC ACID TRANSPORTER"/>
    <property type="match status" value="1"/>
</dbReference>
<evidence type="ECO:0000313" key="8">
    <source>
        <dbReference type="EMBL" id="TGD51969.1"/>
    </source>
</evidence>
<comment type="subcellular location">
    <subcellularLocation>
        <location evidence="1">Cell membrane</location>
        <topology evidence="1">Multi-pass membrane protein</topology>
    </subcellularLocation>
</comment>
<keyword evidence="5 7" id="KW-1133">Transmembrane helix</keyword>
<feature type="transmembrane region" description="Helical" evidence="7">
    <location>
        <begin position="79"/>
        <end position="99"/>
    </location>
</feature>
<dbReference type="EMBL" id="PYKI01002399">
    <property type="protein sequence ID" value="TGD51969.1"/>
    <property type="molecule type" value="Genomic_DNA"/>
</dbReference>
<name>A0A4Z0L1P4_SALET</name>
<evidence type="ECO:0000256" key="2">
    <source>
        <dbReference type="ARBA" id="ARBA00007430"/>
    </source>
</evidence>
<keyword evidence="4 7" id="KW-0812">Transmembrane</keyword>
<comment type="similarity">
    <text evidence="2">Belongs to the polysaccharide synthase family.</text>
</comment>
<sequence length="145" mass="15817">MSLRQKTISGAKWSAIATIVIIGLGLIQMTVLARIIDNHQFGLLTVSLVIIALADTISDFGIANSIIQRKTIGHLELTTLYWLNVGLGIVVFAVVVWLSDAIAHVLHNPDLAPLIKTLSLAFIVIPHGQQFRALMRKEVAFNKIG</sequence>
<proteinExistence type="inferred from homology"/>
<dbReference type="GO" id="GO:0005886">
    <property type="term" value="C:plasma membrane"/>
    <property type="evidence" value="ECO:0007669"/>
    <property type="project" value="UniProtKB-SubCell"/>
</dbReference>
<dbReference type="PANTHER" id="PTHR30250:SF10">
    <property type="entry name" value="LIPOPOLYSACCHARIDE BIOSYNTHESIS PROTEIN WZXC"/>
    <property type="match status" value="1"/>
</dbReference>
<protein>
    <submittedName>
        <fullName evidence="8">Colanic acid exporter</fullName>
    </submittedName>
</protein>
<reference evidence="8 9" key="1">
    <citation type="submission" date="2018-03" db="EMBL/GenBank/DDBJ databases">
        <title>Non-Typhoidal Salmonella genome sequencing and assembly.</title>
        <authorList>
            <person name="Matchawe C."/>
        </authorList>
    </citation>
    <scope>NUCLEOTIDE SEQUENCE [LARGE SCALE GENOMIC DNA]</scope>
    <source>
        <strain evidence="8 9">22sa</strain>
    </source>
</reference>
<accession>A0A4Z0L1P4</accession>
<feature type="transmembrane region" description="Helical" evidence="7">
    <location>
        <begin position="12"/>
        <end position="36"/>
    </location>
</feature>
<organism evidence="8 9">
    <name type="scientific">Salmonella enterica subsp. enterica serovar Poona</name>
    <dbReference type="NCBI Taxonomy" id="436295"/>
    <lineage>
        <taxon>Bacteria</taxon>
        <taxon>Pseudomonadati</taxon>
        <taxon>Pseudomonadota</taxon>
        <taxon>Gammaproteobacteria</taxon>
        <taxon>Enterobacterales</taxon>
        <taxon>Enterobacteriaceae</taxon>
        <taxon>Salmonella</taxon>
    </lineage>
</organism>
<evidence type="ECO:0000256" key="3">
    <source>
        <dbReference type="ARBA" id="ARBA00022475"/>
    </source>
</evidence>
<evidence type="ECO:0000256" key="6">
    <source>
        <dbReference type="ARBA" id="ARBA00023136"/>
    </source>
</evidence>
<evidence type="ECO:0000256" key="7">
    <source>
        <dbReference type="SAM" id="Phobius"/>
    </source>
</evidence>
<feature type="transmembrane region" description="Helical" evidence="7">
    <location>
        <begin position="42"/>
        <end position="67"/>
    </location>
</feature>
<dbReference type="InterPro" id="IPR050833">
    <property type="entry name" value="Poly_Biosynth_Transport"/>
</dbReference>
<keyword evidence="9" id="KW-1185">Reference proteome</keyword>
<gene>
    <name evidence="8" type="ORF">C9F07_23615</name>
</gene>
<evidence type="ECO:0000256" key="1">
    <source>
        <dbReference type="ARBA" id="ARBA00004651"/>
    </source>
</evidence>
<comment type="caution">
    <text evidence="8">The sequence shown here is derived from an EMBL/GenBank/DDBJ whole genome shotgun (WGS) entry which is preliminary data.</text>
</comment>
<dbReference type="Pfam" id="PF01943">
    <property type="entry name" value="Polysacc_synt"/>
    <property type="match status" value="1"/>
</dbReference>
<evidence type="ECO:0000256" key="5">
    <source>
        <dbReference type="ARBA" id="ARBA00022989"/>
    </source>
</evidence>
<feature type="non-terminal residue" evidence="8">
    <location>
        <position position="145"/>
    </location>
</feature>
<keyword evidence="6 7" id="KW-0472">Membrane</keyword>
<dbReference type="Proteomes" id="UP000298196">
    <property type="component" value="Unassembled WGS sequence"/>
</dbReference>
<dbReference type="InterPro" id="IPR002797">
    <property type="entry name" value="Polysacc_synth"/>
</dbReference>
<evidence type="ECO:0000256" key="4">
    <source>
        <dbReference type="ARBA" id="ARBA00022692"/>
    </source>
</evidence>